<dbReference type="RefSeq" id="XP_002671958.1">
    <property type="nucleotide sequence ID" value="XM_002671912.1"/>
</dbReference>
<dbReference type="GeneID" id="8858499"/>
<organism evidence="2">
    <name type="scientific">Naegleria gruberi</name>
    <name type="common">Amoeba</name>
    <dbReference type="NCBI Taxonomy" id="5762"/>
    <lineage>
        <taxon>Eukaryota</taxon>
        <taxon>Discoba</taxon>
        <taxon>Heterolobosea</taxon>
        <taxon>Tetramitia</taxon>
        <taxon>Eutetramitia</taxon>
        <taxon>Vahlkampfiidae</taxon>
        <taxon>Naegleria</taxon>
    </lineage>
</organism>
<dbReference type="AlphaFoldDB" id="D2VVD0"/>
<dbReference type="Proteomes" id="UP000006671">
    <property type="component" value="Unassembled WGS sequence"/>
</dbReference>
<dbReference type="VEuPathDB" id="AmoebaDB:NAEGRDRAFT_72972"/>
<dbReference type="KEGG" id="ngr:NAEGRDRAFT_72972"/>
<dbReference type="EMBL" id="GG738901">
    <property type="protein sequence ID" value="EFC39214.1"/>
    <property type="molecule type" value="Genomic_DNA"/>
</dbReference>
<dbReference type="InParanoid" id="D2VVD0"/>
<gene>
    <name evidence="1" type="ORF">NAEGRDRAFT_72972</name>
</gene>
<sequence>MSPDETFCLLPNTPFNAVPFIGNVLTIGGKQTFSYVEVSFLNTDETERGMTQLTLMSKDRTNLLVYASSVTGSPSPVNYEYSGFGQNVTLAIKGKADTTSLIYLNITIVDNPEKLPFTLTSTFYNMKIDQIKKVDDGDNFITLDTNFEGEIFSSPSHYRATCSIMCFTVLTN</sequence>
<protein>
    <submittedName>
        <fullName evidence="1">Predicted protein</fullName>
    </submittedName>
</protein>
<accession>D2VVD0</accession>
<proteinExistence type="predicted"/>
<name>D2VVD0_NAEGR</name>
<evidence type="ECO:0000313" key="1">
    <source>
        <dbReference type="EMBL" id="EFC39214.1"/>
    </source>
</evidence>
<reference evidence="1 2" key="1">
    <citation type="journal article" date="2010" name="Cell">
        <title>The genome of Naegleria gruberi illuminates early eukaryotic versatility.</title>
        <authorList>
            <person name="Fritz-Laylin L.K."/>
            <person name="Prochnik S.E."/>
            <person name="Ginger M.L."/>
            <person name="Dacks J.B."/>
            <person name="Carpenter M.L."/>
            <person name="Field M.C."/>
            <person name="Kuo A."/>
            <person name="Paredez A."/>
            <person name="Chapman J."/>
            <person name="Pham J."/>
            <person name="Shu S."/>
            <person name="Neupane R."/>
            <person name="Cipriano M."/>
            <person name="Mancuso J."/>
            <person name="Tu H."/>
            <person name="Salamov A."/>
            <person name="Lindquist E."/>
            <person name="Shapiro H."/>
            <person name="Lucas S."/>
            <person name="Grigoriev I.V."/>
            <person name="Cande W.Z."/>
            <person name="Fulton C."/>
            <person name="Rokhsar D.S."/>
            <person name="Dawson S.C."/>
        </authorList>
    </citation>
    <scope>NUCLEOTIDE SEQUENCE [LARGE SCALE GENOMIC DNA]</scope>
    <source>
        <strain evidence="1 2">NEG-M</strain>
    </source>
</reference>
<evidence type="ECO:0000313" key="2">
    <source>
        <dbReference type="Proteomes" id="UP000006671"/>
    </source>
</evidence>
<keyword evidence="2" id="KW-1185">Reference proteome</keyword>